<evidence type="ECO:0000313" key="1">
    <source>
        <dbReference type="EMBL" id="KZT25186.1"/>
    </source>
</evidence>
<dbReference type="AlphaFoldDB" id="A0A165SHW1"/>
<proteinExistence type="predicted"/>
<dbReference type="EMBL" id="KV425573">
    <property type="protein sequence ID" value="KZT25186.1"/>
    <property type="molecule type" value="Genomic_DNA"/>
</dbReference>
<accession>A0A165SHW1</accession>
<sequence>MPNVSSKSQTKKRLLNYHDQCPCYDATHLPPESILELVPFGVGSTCKLETSARSAGVSAVRYNLNSCCAGLTMTDCDFGAPRQNTNLRRTRSTSQQKRPRASVLLPLRPYLAVDHTTTTATKSQISFHPPSRAREHRSPEFSVIAHTLESASPFPLLIREPDPEVALEPSGLELTDPQQTVARTSTGMAASPLRPSLSARWSSSRRLHAASSSAILTPRKNTACRPLPYWTSQAAPSMNRC</sequence>
<organism evidence="1 2">
    <name type="scientific">Neolentinus lepideus HHB14362 ss-1</name>
    <dbReference type="NCBI Taxonomy" id="1314782"/>
    <lineage>
        <taxon>Eukaryota</taxon>
        <taxon>Fungi</taxon>
        <taxon>Dikarya</taxon>
        <taxon>Basidiomycota</taxon>
        <taxon>Agaricomycotina</taxon>
        <taxon>Agaricomycetes</taxon>
        <taxon>Gloeophyllales</taxon>
        <taxon>Gloeophyllaceae</taxon>
        <taxon>Neolentinus</taxon>
    </lineage>
</organism>
<name>A0A165SHW1_9AGAM</name>
<gene>
    <name evidence="1" type="ORF">NEOLEDRAFT_371488</name>
</gene>
<keyword evidence="2" id="KW-1185">Reference proteome</keyword>
<dbReference type="InParanoid" id="A0A165SHW1"/>
<reference evidence="1 2" key="1">
    <citation type="journal article" date="2016" name="Mol. Biol. Evol.">
        <title>Comparative Genomics of Early-Diverging Mushroom-Forming Fungi Provides Insights into the Origins of Lignocellulose Decay Capabilities.</title>
        <authorList>
            <person name="Nagy L.G."/>
            <person name="Riley R."/>
            <person name="Tritt A."/>
            <person name="Adam C."/>
            <person name="Daum C."/>
            <person name="Floudas D."/>
            <person name="Sun H."/>
            <person name="Yadav J.S."/>
            <person name="Pangilinan J."/>
            <person name="Larsson K.H."/>
            <person name="Matsuura K."/>
            <person name="Barry K."/>
            <person name="Labutti K."/>
            <person name="Kuo R."/>
            <person name="Ohm R.A."/>
            <person name="Bhattacharya S.S."/>
            <person name="Shirouzu T."/>
            <person name="Yoshinaga Y."/>
            <person name="Martin F.M."/>
            <person name="Grigoriev I.V."/>
            <person name="Hibbett D.S."/>
        </authorList>
    </citation>
    <scope>NUCLEOTIDE SEQUENCE [LARGE SCALE GENOMIC DNA]</scope>
    <source>
        <strain evidence="1 2">HHB14362 ss-1</strain>
    </source>
</reference>
<dbReference type="Proteomes" id="UP000076761">
    <property type="component" value="Unassembled WGS sequence"/>
</dbReference>
<protein>
    <submittedName>
        <fullName evidence="1">Uncharacterized protein</fullName>
    </submittedName>
</protein>
<evidence type="ECO:0000313" key="2">
    <source>
        <dbReference type="Proteomes" id="UP000076761"/>
    </source>
</evidence>